<dbReference type="AlphaFoldDB" id="A0ABD3LXA4"/>
<comment type="caution">
    <text evidence="1">The sequence shown here is derived from an EMBL/GenBank/DDBJ whole genome shotgun (WGS) entry which is preliminary data.</text>
</comment>
<gene>
    <name evidence="1" type="ORF">ACHAWU_003451</name>
</gene>
<dbReference type="Proteomes" id="UP001530293">
    <property type="component" value="Unassembled WGS sequence"/>
</dbReference>
<reference evidence="1 2" key="1">
    <citation type="submission" date="2024-10" db="EMBL/GenBank/DDBJ databases">
        <title>Updated reference genomes for cyclostephanoid diatoms.</title>
        <authorList>
            <person name="Roberts W.R."/>
            <person name="Alverson A.J."/>
        </authorList>
    </citation>
    <scope>NUCLEOTIDE SEQUENCE [LARGE SCALE GENOMIC DNA]</scope>
    <source>
        <strain evidence="1 2">AJA232-27</strain>
    </source>
</reference>
<sequence length="438" mass="47912">MVMKGASSNALSALPCVVLVVIMTTRLSLSTAWTWTTTTTRFSYSRCINHEGQTRQLLHGHVSSTTNGVIADSLSDGTVINQESSPAAMAKQKHTLHLLSLPPTDDAFTKPGEFIVRECWKWKDSALGDGRDYFIPRPRALKAFQSLFVGMIIDVAALDGIIDLTLTLPLPLTEEKQSDLRLRLPLENYSAGASMHDSMLISSAQHSFSERFTIEECVVLSNCARLDVLLVLNNIQRPINLDSSANNRTEITAIAARYAVAYNLNQQIHARRSKGTTLLERTGLSSWLDLPGVIDTSTATSSFTQDQSTYVNQLGQRLISIEGPQAISTHLCLVACGLAPRTNRPDREVIFRPYSSRDAHIMLQLKRTVEVISVLSSDNRDGGGRGRIKTVIDGALSAGKAARNERVVPEIKKLKVYGSDGTPPSALAKEVANVRNDV</sequence>
<protein>
    <submittedName>
        <fullName evidence="1">Uncharacterized protein</fullName>
    </submittedName>
</protein>
<name>A0ABD3LXA4_9STRA</name>
<evidence type="ECO:0000313" key="2">
    <source>
        <dbReference type="Proteomes" id="UP001530293"/>
    </source>
</evidence>
<organism evidence="1 2">
    <name type="scientific">Discostella pseudostelligera</name>
    <dbReference type="NCBI Taxonomy" id="259834"/>
    <lineage>
        <taxon>Eukaryota</taxon>
        <taxon>Sar</taxon>
        <taxon>Stramenopiles</taxon>
        <taxon>Ochrophyta</taxon>
        <taxon>Bacillariophyta</taxon>
        <taxon>Coscinodiscophyceae</taxon>
        <taxon>Thalassiosirophycidae</taxon>
        <taxon>Stephanodiscales</taxon>
        <taxon>Stephanodiscaceae</taxon>
        <taxon>Discostella</taxon>
    </lineage>
</organism>
<accession>A0ABD3LXA4</accession>
<proteinExistence type="predicted"/>
<dbReference type="EMBL" id="JALLBG020000306">
    <property type="protein sequence ID" value="KAL3756378.1"/>
    <property type="molecule type" value="Genomic_DNA"/>
</dbReference>
<keyword evidence="2" id="KW-1185">Reference proteome</keyword>
<evidence type="ECO:0000313" key="1">
    <source>
        <dbReference type="EMBL" id="KAL3756378.1"/>
    </source>
</evidence>